<dbReference type="InterPro" id="IPR051531">
    <property type="entry name" value="N-acetyltransferase"/>
</dbReference>
<evidence type="ECO:0000256" key="3">
    <source>
        <dbReference type="ARBA" id="ARBA00038502"/>
    </source>
</evidence>
<keyword evidence="2" id="KW-0012">Acyltransferase</keyword>
<evidence type="ECO:0000259" key="4">
    <source>
        <dbReference type="PROSITE" id="PS51186"/>
    </source>
</evidence>
<dbReference type="RefSeq" id="WP_075709648.1">
    <property type="nucleotide sequence ID" value="NZ_MJMJ01000023.1"/>
</dbReference>
<dbReference type="GO" id="GO:0008999">
    <property type="term" value="F:protein-N-terminal-alanine acetyltransferase activity"/>
    <property type="evidence" value="ECO:0007669"/>
    <property type="project" value="TreeGrafter"/>
</dbReference>
<dbReference type="OrthoDB" id="9801656at2"/>
<evidence type="ECO:0000256" key="2">
    <source>
        <dbReference type="ARBA" id="ARBA00023315"/>
    </source>
</evidence>
<dbReference type="STRING" id="1381081.BIY22_09980"/>
<feature type="domain" description="N-acetyltransferase" evidence="4">
    <location>
        <begin position="15"/>
        <end position="166"/>
    </location>
</feature>
<reference evidence="5 6" key="1">
    <citation type="submission" date="2016-09" db="EMBL/GenBank/DDBJ databases">
        <title>Genomic Taxonomy of the Vibrionaceae.</title>
        <authorList>
            <person name="Gonzalez-Castillo A."/>
            <person name="Gomez-Gil B."/>
            <person name="Enciso-Ibarra K."/>
        </authorList>
    </citation>
    <scope>NUCLEOTIDE SEQUENCE [LARGE SCALE GENOMIC DNA]</scope>
    <source>
        <strain evidence="5 6">CAIM 703</strain>
    </source>
</reference>
<keyword evidence="1 5" id="KW-0808">Transferase</keyword>
<proteinExistence type="inferred from homology"/>
<evidence type="ECO:0000313" key="6">
    <source>
        <dbReference type="Proteomes" id="UP000186313"/>
    </source>
</evidence>
<dbReference type="Proteomes" id="UP000186313">
    <property type="component" value="Unassembled WGS sequence"/>
</dbReference>
<dbReference type="GO" id="GO:0005737">
    <property type="term" value="C:cytoplasm"/>
    <property type="evidence" value="ECO:0007669"/>
    <property type="project" value="TreeGrafter"/>
</dbReference>
<dbReference type="PROSITE" id="PS51186">
    <property type="entry name" value="GNAT"/>
    <property type="match status" value="1"/>
</dbReference>
<gene>
    <name evidence="5" type="ORF">BIY22_09980</name>
</gene>
<evidence type="ECO:0000256" key="1">
    <source>
        <dbReference type="ARBA" id="ARBA00022679"/>
    </source>
</evidence>
<dbReference type="PANTHER" id="PTHR43792">
    <property type="entry name" value="GNAT FAMILY, PUTATIVE (AFU_ORTHOLOGUE AFUA_3G00765)-RELATED-RELATED"/>
    <property type="match status" value="1"/>
</dbReference>
<dbReference type="Pfam" id="PF13302">
    <property type="entry name" value="Acetyltransf_3"/>
    <property type="match status" value="1"/>
</dbReference>
<sequence length="167" mass="18598">MQLLPLHIQHAKPLLEFELSNRDWFESHIAPRATDFYHLTGVQTHIAELLLDQTLGKALPYLIVNQHQTIVGRVNLHNIHDGKAFLGYRVGEKYIGRGVAKSAVSQMLNIAQQPPITQLIAIASVQNLASQSVLTSQGFTAKSQLTNFTQVQGTMLDCIEYQLNLAN</sequence>
<name>A0A1Q9HFG2_9VIBR</name>
<dbReference type="EMBL" id="MJMJ01000023">
    <property type="protein sequence ID" value="OLQ88474.1"/>
    <property type="molecule type" value="Genomic_DNA"/>
</dbReference>
<dbReference type="AlphaFoldDB" id="A0A1Q9HFG2"/>
<dbReference type="Gene3D" id="3.40.630.30">
    <property type="match status" value="1"/>
</dbReference>
<evidence type="ECO:0000313" key="5">
    <source>
        <dbReference type="EMBL" id="OLQ88474.1"/>
    </source>
</evidence>
<protein>
    <submittedName>
        <fullName evidence="5">GNAT family N-acetyltransferase</fullName>
    </submittedName>
</protein>
<dbReference type="PANTHER" id="PTHR43792:SF8">
    <property type="entry name" value="[RIBOSOMAL PROTEIN US5]-ALANINE N-ACETYLTRANSFERASE"/>
    <property type="match status" value="1"/>
</dbReference>
<accession>A0A1Q9HFG2</accession>
<dbReference type="InterPro" id="IPR016181">
    <property type="entry name" value="Acyl_CoA_acyltransferase"/>
</dbReference>
<dbReference type="SUPFAM" id="SSF55729">
    <property type="entry name" value="Acyl-CoA N-acyltransferases (Nat)"/>
    <property type="match status" value="1"/>
</dbReference>
<comment type="caution">
    <text evidence="5">The sequence shown here is derived from an EMBL/GenBank/DDBJ whole genome shotgun (WGS) entry which is preliminary data.</text>
</comment>
<organism evidence="5 6">
    <name type="scientific">Vibrio panuliri</name>
    <dbReference type="NCBI Taxonomy" id="1381081"/>
    <lineage>
        <taxon>Bacteria</taxon>
        <taxon>Pseudomonadati</taxon>
        <taxon>Pseudomonadota</taxon>
        <taxon>Gammaproteobacteria</taxon>
        <taxon>Vibrionales</taxon>
        <taxon>Vibrionaceae</taxon>
        <taxon>Vibrio</taxon>
    </lineage>
</organism>
<dbReference type="InterPro" id="IPR000182">
    <property type="entry name" value="GNAT_dom"/>
</dbReference>
<comment type="similarity">
    <text evidence="3">Belongs to the acetyltransferase family. RimJ subfamily.</text>
</comment>